<dbReference type="InterPro" id="IPR009057">
    <property type="entry name" value="Homeodomain-like_sf"/>
</dbReference>
<feature type="domain" description="C2H2-type" evidence="13">
    <location>
        <begin position="621"/>
        <end position="648"/>
    </location>
</feature>
<reference evidence="17" key="1">
    <citation type="submission" date="2025-08" db="UniProtKB">
        <authorList>
            <consortium name="RefSeq"/>
        </authorList>
    </citation>
    <scope>IDENTIFICATION</scope>
    <source>
        <tissue evidence="17">Liver</tissue>
    </source>
</reference>
<feature type="domain" description="HTH CENPB-type" evidence="15">
    <location>
        <begin position="15"/>
        <end position="85"/>
    </location>
</feature>
<keyword evidence="9" id="KW-0804">Transcription</keyword>
<comment type="similarity">
    <text evidence="2">Belongs to the krueppel C2H2-type zinc-finger protein family.</text>
</comment>
<dbReference type="Pfam" id="PF03221">
    <property type="entry name" value="HTH_Tnp_Tc5"/>
    <property type="match status" value="1"/>
</dbReference>
<protein>
    <submittedName>
        <fullName evidence="17">Zinc finger protein 397-like isoform X2</fullName>
    </submittedName>
</protein>
<dbReference type="FunFam" id="3.30.160.60:FF:000342">
    <property type="entry name" value="zinc finger protein 394"/>
    <property type="match status" value="1"/>
</dbReference>
<sequence>MCDVDSTSNTAEIGARKHMKMSQEASLEEAVLKWYVEQRSGGAKVRRVDLKAAANAIAADMKLSFKASDGWIWRFYKRHGIDNKRACGEAAEEVAPLGSSFYKRYIMSQIRSKSKEAAEKAMREKKGADPPWKGGPENPTSPGQPQYITGPKLEETNLGKLSCGIQLQSVSEQPGWGASQKSKEEPFVGMEERWEAQWQQFLKTLQPVHKGGANSSFSEASPWEDTKAFLASFEQVAKACQWPREQWVAHLLPALSGEAEGAFRSLEARDREDYGKVKAAILRGEALKMEMQRQHFRQFCCQELGDPRKIHSQLQELCLQWLKPERHTKEQILELLILEQFLASLPPELQSWIRAGGPDTCSQAVALAEDFLRSQQDVKSESYEGTGLIQEVAVSFLTSEQTPLIPGERPFDCRIKQEEDDGGSSEGPHGSLDPTSSSNFIPATTTLQAADEWITEMKEGDSQGDDTEPVKLQGTPWDSLPKPQEDSDTLGSPDAGLKQKGEDGQDQPMVEIFPLAGEERNLSPPVVKKRYRIRGKKTCSVCSKTFSRSTVLAAHQRTHTGEKPFKCQNCGKCFSFKSALVVHERTHTGERPYSCDRCGKSFTVSWVLTRHYRVHTKKEQFGCLECGKSFTQKSQLLGHQKVHIREKPFRWTQPQESFGCGLSVKRQEGSCSGEMKPFKCPDCDKSFNTSSQLDRHHRVHTGERPFTCSECGKSFRQWQILMVHKRIHTGEKPFKCAICGKCFSNQASHIRHRKVHTGERPHLCVICGKRFPYRAVLVKHQKIHAREALNSRRLEEEEEQDKEAS</sequence>
<keyword evidence="7" id="KW-0805">Transcription regulation</keyword>
<evidence type="ECO:0000256" key="12">
    <source>
        <dbReference type="SAM" id="MobiDB-lite"/>
    </source>
</evidence>
<dbReference type="CDD" id="cd07936">
    <property type="entry name" value="SCAN"/>
    <property type="match status" value="1"/>
</dbReference>
<dbReference type="InterPro" id="IPR013087">
    <property type="entry name" value="Znf_C2H2_type"/>
</dbReference>
<dbReference type="FunFam" id="3.30.160.60:FF:000358">
    <property type="entry name" value="zinc finger protein 24"/>
    <property type="match status" value="1"/>
</dbReference>
<keyword evidence="3" id="KW-0479">Metal-binding</keyword>
<dbReference type="FunFam" id="1.10.4020.10:FF:000001">
    <property type="entry name" value="zinc finger protein 263 isoform X1"/>
    <property type="match status" value="1"/>
</dbReference>
<dbReference type="PROSITE" id="PS50804">
    <property type="entry name" value="SCAN_BOX"/>
    <property type="match status" value="1"/>
</dbReference>
<dbReference type="InterPro" id="IPR050331">
    <property type="entry name" value="Zinc_finger"/>
</dbReference>
<dbReference type="PROSITE" id="PS00028">
    <property type="entry name" value="ZINC_FINGER_C2H2_1"/>
    <property type="match status" value="8"/>
</dbReference>
<dbReference type="Pfam" id="PF02023">
    <property type="entry name" value="SCAN"/>
    <property type="match status" value="1"/>
</dbReference>
<dbReference type="Gene3D" id="3.30.160.60">
    <property type="entry name" value="Classic Zinc Finger"/>
    <property type="match status" value="8"/>
</dbReference>
<feature type="region of interest" description="Disordered" evidence="12">
    <location>
        <begin position="400"/>
        <end position="441"/>
    </location>
</feature>
<gene>
    <name evidence="17" type="primary">LOC103053031</name>
</gene>
<evidence type="ECO:0000256" key="7">
    <source>
        <dbReference type="ARBA" id="ARBA00023015"/>
    </source>
</evidence>
<dbReference type="FunFam" id="3.30.160.60:FF:000739">
    <property type="entry name" value="Zgc:171418 protein"/>
    <property type="match status" value="1"/>
</dbReference>
<dbReference type="FunFam" id="3.30.160.60:FF:002343">
    <property type="entry name" value="Zinc finger protein 33A"/>
    <property type="match status" value="1"/>
</dbReference>
<dbReference type="PROSITE" id="PS51253">
    <property type="entry name" value="HTH_CENPB"/>
    <property type="match status" value="1"/>
</dbReference>
<dbReference type="OMA" id="KPFRWAQ"/>
<evidence type="ECO:0000256" key="6">
    <source>
        <dbReference type="ARBA" id="ARBA00022833"/>
    </source>
</evidence>
<dbReference type="InterPro" id="IPR036236">
    <property type="entry name" value="Znf_C2H2_sf"/>
</dbReference>
<evidence type="ECO:0000259" key="13">
    <source>
        <dbReference type="PROSITE" id="PS50157"/>
    </source>
</evidence>
<dbReference type="SMART" id="SM00431">
    <property type="entry name" value="SCAN"/>
    <property type="match status" value="1"/>
</dbReference>
<name>A0A9F3QVF1_PYTBI</name>
<evidence type="ECO:0000256" key="11">
    <source>
        <dbReference type="PROSITE-ProRule" id="PRU00042"/>
    </source>
</evidence>
<organism evidence="16 17">
    <name type="scientific">Python bivittatus</name>
    <name type="common">Burmese python</name>
    <name type="synonym">Python molurus bivittatus</name>
    <dbReference type="NCBI Taxonomy" id="176946"/>
    <lineage>
        <taxon>Eukaryota</taxon>
        <taxon>Metazoa</taxon>
        <taxon>Chordata</taxon>
        <taxon>Craniata</taxon>
        <taxon>Vertebrata</taxon>
        <taxon>Euteleostomi</taxon>
        <taxon>Lepidosauria</taxon>
        <taxon>Squamata</taxon>
        <taxon>Bifurcata</taxon>
        <taxon>Unidentata</taxon>
        <taxon>Episquamata</taxon>
        <taxon>Toxicofera</taxon>
        <taxon>Serpentes</taxon>
        <taxon>Henophidia</taxon>
        <taxon>Pythonidae</taxon>
        <taxon>Python</taxon>
    </lineage>
</organism>
<evidence type="ECO:0000256" key="5">
    <source>
        <dbReference type="ARBA" id="ARBA00022771"/>
    </source>
</evidence>
<evidence type="ECO:0000256" key="4">
    <source>
        <dbReference type="ARBA" id="ARBA00022737"/>
    </source>
</evidence>
<dbReference type="GO" id="GO:0003677">
    <property type="term" value="F:DNA binding"/>
    <property type="evidence" value="ECO:0007669"/>
    <property type="project" value="UniProtKB-KW"/>
</dbReference>
<feature type="compositionally biased region" description="Basic and acidic residues" evidence="12">
    <location>
        <begin position="116"/>
        <end position="128"/>
    </location>
</feature>
<evidence type="ECO:0000256" key="3">
    <source>
        <dbReference type="ARBA" id="ARBA00022723"/>
    </source>
</evidence>
<dbReference type="FunFam" id="3.30.160.60:FF:000508">
    <property type="entry name" value="Myeloid zinc finger 1"/>
    <property type="match status" value="1"/>
</dbReference>
<evidence type="ECO:0000256" key="10">
    <source>
        <dbReference type="ARBA" id="ARBA00023242"/>
    </source>
</evidence>
<evidence type="ECO:0000313" key="17">
    <source>
        <dbReference type="RefSeq" id="XP_015746350.1"/>
    </source>
</evidence>
<dbReference type="SUPFAM" id="SSF47353">
    <property type="entry name" value="Retrovirus capsid dimerization domain-like"/>
    <property type="match status" value="1"/>
</dbReference>
<feature type="region of interest" description="Disordered" evidence="12">
    <location>
        <begin position="459"/>
        <end position="506"/>
    </location>
</feature>
<feature type="domain" description="C2H2-type" evidence="13">
    <location>
        <begin position="678"/>
        <end position="705"/>
    </location>
</feature>
<keyword evidence="4" id="KW-0677">Repeat</keyword>
<dbReference type="InterPro" id="IPR038269">
    <property type="entry name" value="SCAN_sf"/>
</dbReference>
<dbReference type="Gene3D" id="1.10.10.60">
    <property type="entry name" value="Homeodomain-like"/>
    <property type="match status" value="1"/>
</dbReference>
<feature type="domain" description="SCAN box" evidence="14">
    <location>
        <begin position="293"/>
        <end position="374"/>
    </location>
</feature>
<dbReference type="InterPro" id="IPR006600">
    <property type="entry name" value="HTH_CenpB_DNA-bd_dom"/>
</dbReference>
<evidence type="ECO:0000313" key="16">
    <source>
        <dbReference type="Proteomes" id="UP000695026"/>
    </source>
</evidence>
<dbReference type="PANTHER" id="PTHR16515:SF52">
    <property type="entry name" value="GASTRULA ZINC FINGER PROTEIN XLCGF26.1"/>
    <property type="match status" value="1"/>
</dbReference>
<dbReference type="Proteomes" id="UP000695026">
    <property type="component" value="Unplaced"/>
</dbReference>
<dbReference type="Gene3D" id="1.10.4020.10">
    <property type="entry name" value="DNA breaking-rejoining enzymes"/>
    <property type="match status" value="1"/>
</dbReference>
<dbReference type="InterPro" id="IPR003309">
    <property type="entry name" value="SCAN_dom"/>
</dbReference>
<feature type="compositionally biased region" description="Polar residues" evidence="12">
    <location>
        <begin position="138"/>
        <end position="147"/>
    </location>
</feature>
<dbReference type="SUPFAM" id="SSF57667">
    <property type="entry name" value="beta-beta-alpha zinc fingers"/>
    <property type="match status" value="5"/>
</dbReference>
<dbReference type="OrthoDB" id="9041220at2759"/>
<feature type="domain" description="C2H2-type" evidence="13">
    <location>
        <begin position="537"/>
        <end position="564"/>
    </location>
</feature>
<dbReference type="PROSITE" id="PS50157">
    <property type="entry name" value="ZINC_FINGER_C2H2_2"/>
    <property type="match status" value="8"/>
</dbReference>
<proteinExistence type="inferred from homology"/>
<dbReference type="FunFam" id="3.30.160.60:FF:000135">
    <property type="entry name" value="Zinc finger protein 358"/>
    <property type="match status" value="1"/>
</dbReference>
<evidence type="ECO:0000256" key="9">
    <source>
        <dbReference type="ARBA" id="ARBA00023163"/>
    </source>
</evidence>
<evidence type="ECO:0000259" key="15">
    <source>
        <dbReference type="PROSITE" id="PS51253"/>
    </source>
</evidence>
<keyword evidence="16" id="KW-1185">Reference proteome</keyword>
<dbReference type="KEGG" id="pbi:103053031"/>
<feature type="region of interest" description="Disordered" evidence="12">
    <location>
        <begin position="116"/>
        <end position="151"/>
    </location>
</feature>
<keyword evidence="5 11" id="KW-0863">Zinc-finger</keyword>
<dbReference type="FunFam" id="3.30.160.60:FF:000290">
    <property type="entry name" value="Zinc finger protein 697 isoform X1"/>
    <property type="match status" value="1"/>
</dbReference>
<dbReference type="GeneID" id="103053031"/>
<accession>A0A9F3QVF1</accession>
<feature type="domain" description="C2H2-type" evidence="13">
    <location>
        <begin position="762"/>
        <end position="789"/>
    </location>
</feature>
<dbReference type="SMART" id="SM00674">
    <property type="entry name" value="CENPB"/>
    <property type="match status" value="1"/>
</dbReference>
<feature type="domain" description="C2H2-type" evidence="13">
    <location>
        <begin position="734"/>
        <end position="761"/>
    </location>
</feature>
<feature type="domain" description="C2H2-type" evidence="13">
    <location>
        <begin position="593"/>
        <end position="620"/>
    </location>
</feature>
<evidence type="ECO:0000256" key="1">
    <source>
        <dbReference type="ARBA" id="ARBA00004123"/>
    </source>
</evidence>
<dbReference type="GO" id="GO:0005634">
    <property type="term" value="C:nucleus"/>
    <property type="evidence" value="ECO:0007669"/>
    <property type="project" value="UniProtKB-SubCell"/>
</dbReference>
<feature type="domain" description="C2H2-type" evidence="13">
    <location>
        <begin position="565"/>
        <end position="592"/>
    </location>
</feature>
<dbReference type="GO" id="GO:0003700">
    <property type="term" value="F:DNA-binding transcription factor activity"/>
    <property type="evidence" value="ECO:0007669"/>
    <property type="project" value="UniProtKB-ARBA"/>
</dbReference>
<dbReference type="SMART" id="SM00355">
    <property type="entry name" value="ZnF_C2H2"/>
    <property type="match status" value="8"/>
</dbReference>
<dbReference type="FunFam" id="3.30.160.60:FF:001498">
    <property type="entry name" value="Zinc finger protein 404"/>
    <property type="match status" value="1"/>
</dbReference>
<comment type="subcellular location">
    <subcellularLocation>
        <location evidence="1">Nucleus</location>
    </subcellularLocation>
</comment>
<dbReference type="PANTHER" id="PTHR16515">
    <property type="entry name" value="PR DOMAIN ZINC FINGER PROTEIN"/>
    <property type="match status" value="1"/>
</dbReference>
<dbReference type="Pfam" id="PF00096">
    <property type="entry name" value="zf-C2H2"/>
    <property type="match status" value="8"/>
</dbReference>
<feature type="domain" description="C2H2-type" evidence="13">
    <location>
        <begin position="706"/>
        <end position="733"/>
    </location>
</feature>
<dbReference type="GO" id="GO:0008270">
    <property type="term" value="F:zinc ion binding"/>
    <property type="evidence" value="ECO:0007669"/>
    <property type="project" value="UniProtKB-KW"/>
</dbReference>
<keyword evidence="6" id="KW-0862">Zinc</keyword>
<evidence type="ECO:0000256" key="2">
    <source>
        <dbReference type="ARBA" id="ARBA00006991"/>
    </source>
</evidence>
<evidence type="ECO:0000256" key="8">
    <source>
        <dbReference type="ARBA" id="ARBA00023125"/>
    </source>
</evidence>
<keyword evidence="8" id="KW-0238">DNA-binding</keyword>
<evidence type="ECO:0000259" key="14">
    <source>
        <dbReference type="PROSITE" id="PS50804"/>
    </source>
</evidence>
<dbReference type="AlphaFoldDB" id="A0A9F3QVF1"/>
<keyword evidence="10" id="KW-0539">Nucleus</keyword>
<dbReference type="SUPFAM" id="SSF46689">
    <property type="entry name" value="Homeodomain-like"/>
    <property type="match status" value="1"/>
</dbReference>
<dbReference type="RefSeq" id="XP_015746350.1">
    <property type="nucleotide sequence ID" value="XM_015890864.2"/>
</dbReference>
<dbReference type="GO" id="GO:0042802">
    <property type="term" value="F:identical protein binding"/>
    <property type="evidence" value="ECO:0007669"/>
    <property type="project" value="UniProtKB-ARBA"/>
</dbReference>